<evidence type="ECO:0000313" key="4">
    <source>
        <dbReference type="EMBL" id="SES86596.1"/>
    </source>
</evidence>
<dbReference type="EMBL" id="BJXR01000025">
    <property type="protein sequence ID" value="GEN07573.1"/>
    <property type="molecule type" value="Genomic_DNA"/>
</dbReference>
<dbReference type="Proteomes" id="UP000183760">
    <property type="component" value="Unassembled WGS sequence"/>
</dbReference>
<dbReference type="Pfam" id="PF24837">
    <property type="entry name" value="AMIN-like"/>
    <property type="match status" value="1"/>
</dbReference>
<feature type="domain" description="AMIN-like" evidence="2">
    <location>
        <begin position="144"/>
        <end position="269"/>
    </location>
</feature>
<comment type="caution">
    <text evidence="3">The sequence shown here is derived from an EMBL/GenBank/DDBJ whole genome shotgun (WGS) entry which is preliminary data.</text>
</comment>
<accession>A0A511T1T1</accession>
<reference evidence="3 6" key="2">
    <citation type="submission" date="2019-07" db="EMBL/GenBank/DDBJ databases">
        <title>Whole genome shotgun sequence of Myxococcus fulvus NBRC 100333.</title>
        <authorList>
            <person name="Hosoyama A."/>
            <person name="Uohara A."/>
            <person name="Ohji S."/>
            <person name="Ichikawa N."/>
        </authorList>
    </citation>
    <scope>NUCLEOTIDE SEQUENCE [LARGE SCALE GENOMIC DNA]</scope>
    <source>
        <strain evidence="3 6">NBRC 100333</strain>
    </source>
</reference>
<dbReference type="RefSeq" id="WP_074948644.1">
    <property type="nucleotide sequence ID" value="NZ_BJXR01000025.1"/>
</dbReference>
<evidence type="ECO:0000313" key="5">
    <source>
        <dbReference type="Proteomes" id="UP000183760"/>
    </source>
</evidence>
<proteinExistence type="predicted"/>
<dbReference type="Proteomes" id="UP000321514">
    <property type="component" value="Unassembled WGS sequence"/>
</dbReference>
<evidence type="ECO:0000259" key="2">
    <source>
        <dbReference type="Pfam" id="PF24837"/>
    </source>
</evidence>
<organism evidence="3 6">
    <name type="scientific">Myxococcus fulvus</name>
    <dbReference type="NCBI Taxonomy" id="33"/>
    <lineage>
        <taxon>Bacteria</taxon>
        <taxon>Pseudomonadati</taxon>
        <taxon>Myxococcota</taxon>
        <taxon>Myxococcia</taxon>
        <taxon>Myxococcales</taxon>
        <taxon>Cystobacterineae</taxon>
        <taxon>Myxococcaceae</taxon>
        <taxon>Myxococcus</taxon>
    </lineage>
</organism>
<dbReference type="PROSITE" id="PS51257">
    <property type="entry name" value="PROKAR_LIPOPROTEIN"/>
    <property type="match status" value="1"/>
</dbReference>
<dbReference type="STRING" id="1334629.MFUL124B02_02970"/>
<dbReference type="AlphaFoldDB" id="A0A511T1T1"/>
<evidence type="ECO:0000256" key="1">
    <source>
        <dbReference type="SAM" id="MobiDB-lite"/>
    </source>
</evidence>
<feature type="compositionally biased region" description="Gly residues" evidence="1">
    <location>
        <begin position="95"/>
        <end position="117"/>
    </location>
</feature>
<feature type="compositionally biased region" description="Basic and acidic residues" evidence="1">
    <location>
        <begin position="123"/>
        <end position="132"/>
    </location>
</feature>
<reference evidence="4 5" key="1">
    <citation type="submission" date="2016-10" db="EMBL/GenBank/DDBJ databases">
        <authorList>
            <person name="Varghese N."/>
            <person name="Submissions S."/>
        </authorList>
    </citation>
    <scope>NUCLEOTIDE SEQUENCE [LARGE SCALE GENOMIC DNA]</scope>
    <source>
        <strain evidence="4 5">DSM 16525</strain>
    </source>
</reference>
<gene>
    <name evidence="3" type="ORF">MFU01_26100</name>
    <name evidence="4" type="ORF">SAMN05443572_101413</name>
</gene>
<evidence type="ECO:0000313" key="3">
    <source>
        <dbReference type="EMBL" id="GEN07573.1"/>
    </source>
</evidence>
<feature type="region of interest" description="Disordered" evidence="1">
    <location>
        <begin position="21"/>
        <end position="132"/>
    </location>
</feature>
<sequence length="269" mass="27709">MKRAGRWLSSLWLAGCLLGTGCSKKEEAPPHPAAELPAPDDTPARPSGAPEGAVPRGGEVAAKPPVAVGELPPEEPGAEPEAPSGAGSPSAGAGAPSGGAAPGGAGTGTPSGGGSGGVTPENPKNREWTTEAVSLDRRDVPQATLRSVRAGAHPDYDRVVFEFEGTQLPGYRVEYTKEPAVQCGSGNPVTLAGKGQLQVSFTPAKAHTDAGEPTVATRELKPALPVLLELERTCDFEGEVTWVLGNKSNAPFRILELREPTRLVVDVKH</sequence>
<dbReference type="OrthoDB" id="3393679at2"/>
<keyword evidence="5" id="KW-1185">Reference proteome</keyword>
<dbReference type="EMBL" id="FOIB01000001">
    <property type="protein sequence ID" value="SES86596.1"/>
    <property type="molecule type" value="Genomic_DNA"/>
</dbReference>
<protein>
    <recommendedName>
        <fullName evidence="2">AMIN-like domain-containing protein</fullName>
    </recommendedName>
</protein>
<dbReference type="InterPro" id="IPR056303">
    <property type="entry name" value="AMIN-like"/>
</dbReference>
<name>A0A511T1T1_MYXFU</name>
<feature type="compositionally biased region" description="Low complexity" evidence="1">
    <location>
        <begin position="79"/>
        <end position="94"/>
    </location>
</feature>
<evidence type="ECO:0000313" key="6">
    <source>
        <dbReference type="Proteomes" id="UP000321514"/>
    </source>
</evidence>